<evidence type="ECO:0000313" key="1">
    <source>
        <dbReference type="EMBL" id="MBA8946898.1"/>
    </source>
</evidence>
<dbReference type="AlphaFoldDB" id="A0AA40SIJ5"/>
<reference evidence="1 2" key="1">
    <citation type="submission" date="2020-08" db="EMBL/GenBank/DDBJ databases">
        <title>Genomic Encyclopedia of Type Strains, Phase III (KMG-III): the genomes of soil and plant-associated and newly described type strains.</title>
        <authorList>
            <person name="Whitman W."/>
        </authorList>
    </citation>
    <scope>NUCLEOTIDE SEQUENCE [LARGE SCALE GENOMIC DNA]</scope>
    <source>
        <strain evidence="1 2">CECT 3271</strain>
    </source>
</reference>
<comment type="caution">
    <text evidence="1">The sequence shown here is derived from an EMBL/GenBank/DDBJ whole genome shotgun (WGS) entry which is preliminary data.</text>
</comment>
<proteinExistence type="predicted"/>
<dbReference type="Proteomes" id="UP000530412">
    <property type="component" value="Unassembled WGS sequence"/>
</dbReference>
<organism evidence="1 2">
    <name type="scientific">Streptomyces calvus</name>
    <dbReference type="NCBI Taxonomy" id="67282"/>
    <lineage>
        <taxon>Bacteria</taxon>
        <taxon>Bacillati</taxon>
        <taxon>Actinomycetota</taxon>
        <taxon>Actinomycetes</taxon>
        <taxon>Kitasatosporales</taxon>
        <taxon>Streptomycetaceae</taxon>
        <taxon>Streptomyces</taxon>
    </lineage>
</organism>
<protein>
    <submittedName>
        <fullName evidence="1">Uncharacterized protein</fullName>
    </submittedName>
</protein>
<gene>
    <name evidence="1" type="ORF">FHS33_005353</name>
</gene>
<accession>A0AA40SIJ5</accession>
<sequence length="49" mass="5500">MRLPLGDDGVGAVLGHLDQVREEVLGHLDQVREDVLAWEKRTRATAFDD</sequence>
<name>A0AA40SIJ5_9ACTN</name>
<evidence type="ECO:0000313" key="2">
    <source>
        <dbReference type="Proteomes" id="UP000530412"/>
    </source>
</evidence>
<dbReference type="EMBL" id="JACJIE010000016">
    <property type="protein sequence ID" value="MBA8946898.1"/>
    <property type="molecule type" value="Genomic_DNA"/>
</dbReference>